<evidence type="ECO:0000256" key="3">
    <source>
        <dbReference type="ARBA" id="ARBA00022842"/>
    </source>
</evidence>
<protein>
    <recommendedName>
        <fullName evidence="7">Inositol-1-monophosphatase</fullName>
    </recommendedName>
</protein>
<accession>A0A9W6EQ41</accession>
<dbReference type="Proteomes" id="UP001144157">
    <property type="component" value="Unassembled WGS sequence"/>
</dbReference>
<dbReference type="GO" id="GO:0006020">
    <property type="term" value="P:inositol metabolic process"/>
    <property type="evidence" value="ECO:0007669"/>
    <property type="project" value="TreeGrafter"/>
</dbReference>
<dbReference type="GO" id="GO:0046872">
    <property type="term" value="F:metal ion binding"/>
    <property type="evidence" value="ECO:0007669"/>
    <property type="project" value="UniProtKB-KW"/>
</dbReference>
<dbReference type="FunFam" id="3.40.190.80:FF:000012">
    <property type="entry name" value="Inositol-1-monophosphatase"/>
    <property type="match status" value="1"/>
</dbReference>
<dbReference type="SUPFAM" id="SSF56655">
    <property type="entry name" value="Carbohydrate phosphatase"/>
    <property type="match status" value="1"/>
</dbReference>
<name>A0A9W6EQ41_ASPTU</name>
<comment type="caution">
    <text evidence="5">The sequence shown here is derived from an EMBL/GenBank/DDBJ whole genome shotgun (WGS) entry which is preliminary data.</text>
</comment>
<evidence type="ECO:0008006" key="7">
    <source>
        <dbReference type="Google" id="ProtNLM"/>
    </source>
</evidence>
<evidence type="ECO:0000256" key="2">
    <source>
        <dbReference type="ARBA" id="ARBA00022723"/>
    </source>
</evidence>
<dbReference type="GO" id="GO:0007165">
    <property type="term" value="P:signal transduction"/>
    <property type="evidence" value="ECO:0007669"/>
    <property type="project" value="TreeGrafter"/>
</dbReference>
<sequence length="222" mass="24322">MAPKSYQHDGKPIDLDEIHDYLISLAFRAGDIINSALPTDDSTGSKMNCVVFNPLTRTLYSAIQGRGSYLNRTTKLPLKGDDIGPLKGLENSLVGIEWGSERTGANWETKVRTFEKLGRAKEDGGAMVRSMRSMGSAALNLCAVAAGTLDIYWEGGCWAWDVCAGWVILTEAGGVMIDGNPGTWEATLDGRKYLAVRACSDENSRLELIKEFWGQIRGSFEY</sequence>
<dbReference type="Gene3D" id="3.40.190.80">
    <property type="match status" value="1"/>
</dbReference>
<dbReference type="PANTHER" id="PTHR20854:SF4">
    <property type="entry name" value="INOSITOL-1-MONOPHOSPHATASE-RELATED"/>
    <property type="match status" value="1"/>
</dbReference>
<proteinExistence type="inferred from homology"/>
<dbReference type="Pfam" id="PF00459">
    <property type="entry name" value="Inositol_P"/>
    <property type="match status" value="1"/>
</dbReference>
<feature type="binding site" evidence="4">
    <location>
        <position position="161"/>
    </location>
    <ligand>
        <name>Mg(2+)</name>
        <dbReference type="ChEBI" id="CHEBI:18420"/>
        <label>1</label>
        <note>catalytic</note>
    </ligand>
</feature>
<dbReference type="AlphaFoldDB" id="A0A9W6EQ41"/>
<gene>
    <name evidence="5" type="ORF">AtubIFM56815_005622</name>
</gene>
<evidence type="ECO:0000313" key="5">
    <source>
        <dbReference type="EMBL" id="GLA90072.1"/>
    </source>
</evidence>
<evidence type="ECO:0000256" key="4">
    <source>
        <dbReference type="PIRSR" id="PIRSR600760-2"/>
    </source>
</evidence>
<organism evidence="5 6">
    <name type="scientific">Aspergillus tubingensis</name>
    <dbReference type="NCBI Taxonomy" id="5068"/>
    <lineage>
        <taxon>Eukaryota</taxon>
        <taxon>Fungi</taxon>
        <taxon>Dikarya</taxon>
        <taxon>Ascomycota</taxon>
        <taxon>Pezizomycotina</taxon>
        <taxon>Eurotiomycetes</taxon>
        <taxon>Eurotiomycetidae</taxon>
        <taxon>Eurotiales</taxon>
        <taxon>Aspergillaceae</taxon>
        <taxon>Aspergillus</taxon>
        <taxon>Aspergillus subgen. Circumdati</taxon>
    </lineage>
</organism>
<dbReference type="GO" id="GO:0046854">
    <property type="term" value="P:phosphatidylinositol phosphate biosynthetic process"/>
    <property type="evidence" value="ECO:0007669"/>
    <property type="project" value="InterPro"/>
</dbReference>
<dbReference type="InterPro" id="IPR020550">
    <property type="entry name" value="Inositol_monophosphatase_CS"/>
</dbReference>
<dbReference type="PROSITE" id="PS00630">
    <property type="entry name" value="IMP_2"/>
    <property type="match status" value="1"/>
</dbReference>
<comment type="similarity">
    <text evidence="1">Belongs to the inositol monophosphatase superfamily.</text>
</comment>
<reference evidence="5" key="1">
    <citation type="submission" date="2022-07" db="EMBL/GenBank/DDBJ databases">
        <title>Taxonomy of Aspergillus series Nigri: significant species reduction supported by multi-species coalescent approaches.</title>
        <authorList>
            <person name="Bian C."/>
            <person name="Kusuya Y."/>
            <person name="Sklenar F."/>
            <person name="D'hooge E."/>
            <person name="Yaguchi T."/>
            <person name="Takahashi H."/>
            <person name="Hubka V."/>
        </authorList>
    </citation>
    <scope>NUCLEOTIDE SEQUENCE</scope>
    <source>
        <strain evidence="5">IFM 56815</strain>
    </source>
</reference>
<comment type="cofactor">
    <cofactor evidence="4">
        <name>Mg(2+)</name>
        <dbReference type="ChEBI" id="CHEBI:18420"/>
    </cofactor>
</comment>
<dbReference type="GO" id="GO:0008934">
    <property type="term" value="F:inositol monophosphate 1-phosphatase activity"/>
    <property type="evidence" value="ECO:0007669"/>
    <property type="project" value="TreeGrafter"/>
</dbReference>
<keyword evidence="3 4" id="KW-0460">Magnesium</keyword>
<evidence type="ECO:0000313" key="6">
    <source>
        <dbReference type="Proteomes" id="UP001144157"/>
    </source>
</evidence>
<dbReference type="InterPro" id="IPR000760">
    <property type="entry name" value="Inositol_monophosphatase-like"/>
</dbReference>
<dbReference type="EMBL" id="BRPE01000021">
    <property type="protein sequence ID" value="GLA90072.1"/>
    <property type="molecule type" value="Genomic_DNA"/>
</dbReference>
<keyword evidence="2 4" id="KW-0479">Metal-binding</keyword>
<evidence type="ECO:0000256" key="1">
    <source>
        <dbReference type="ARBA" id="ARBA00009759"/>
    </source>
</evidence>
<dbReference type="PANTHER" id="PTHR20854">
    <property type="entry name" value="INOSITOL MONOPHOSPHATASE"/>
    <property type="match status" value="1"/>
</dbReference>